<proteinExistence type="inferred from homology"/>
<organism evidence="3 4">
    <name type="scientific">Apibacter adventoris</name>
    <dbReference type="NCBI Taxonomy" id="1679466"/>
    <lineage>
        <taxon>Bacteria</taxon>
        <taxon>Pseudomonadati</taxon>
        <taxon>Bacteroidota</taxon>
        <taxon>Flavobacteriia</taxon>
        <taxon>Flavobacteriales</taxon>
        <taxon>Weeksellaceae</taxon>
        <taxon>Apibacter</taxon>
    </lineage>
</organism>
<dbReference type="Proteomes" id="UP000238042">
    <property type="component" value="Unassembled WGS sequence"/>
</dbReference>
<dbReference type="RefSeq" id="WP_105246842.1">
    <property type="nucleotide sequence ID" value="NZ_PSZM01000037.1"/>
</dbReference>
<comment type="caution">
    <text evidence="3">The sequence shown here is derived from an EMBL/GenBank/DDBJ whole genome shotgun (WGS) entry which is preliminary data.</text>
</comment>
<accession>A0A2S8ACP7</accession>
<name>A0A2S8ACP7_9FLAO</name>
<gene>
    <name evidence="3" type="ORF">C4S77_06290</name>
</gene>
<sequence>MKTIIFDFSNIQTFSGFYKTFQKKFILPPDIPDNLDGLWDVLTGMIELPVKIEFHHLSPKKLDKFQNLISLFEESENETNHMLLFSYFLYK</sequence>
<dbReference type="InterPro" id="IPR000468">
    <property type="entry name" value="Barstar"/>
</dbReference>
<dbReference type="AlphaFoldDB" id="A0A2S8ACP7"/>
<evidence type="ECO:0000313" key="3">
    <source>
        <dbReference type="EMBL" id="PQL92627.1"/>
    </source>
</evidence>
<dbReference type="SUPFAM" id="SSF52038">
    <property type="entry name" value="Barstar-related"/>
    <property type="match status" value="1"/>
</dbReference>
<reference evidence="3 4" key="1">
    <citation type="submission" date="2018-02" db="EMBL/GenBank/DDBJ databases">
        <title>Genome sequences of Apibacter spp., gut symbionts of Asian honey bees.</title>
        <authorList>
            <person name="Kwong W.K."/>
            <person name="Steele M.I."/>
            <person name="Moran N.A."/>
        </authorList>
    </citation>
    <scope>NUCLEOTIDE SEQUENCE [LARGE SCALE GENOMIC DNA]</scope>
    <source>
        <strain evidence="4">wkB301</strain>
    </source>
</reference>
<evidence type="ECO:0000256" key="1">
    <source>
        <dbReference type="ARBA" id="ARBA00006845"/>
    </source>
</evidence>
<dbReference type="OrthoDB" id="7575400at2"/>
<dbReference type="InterPro" id="IPR035905">
    <property type="entry name" value="Barstar-like_sf"/>
</dbReference>
<feature type="domain" description="Barstar (barnase inhibitor)" evidence="2">
    <location>
        <begin position="1"/>
        <end position="79"/>
    </location>
</feature>
<evidence type="ECO:0000313" key="4">
    <source>
        <dbReference type="Proteomes" id="UP000238042"/>
    </source>
</evidence>
<keyword evidence="4" id="KW-1185">Reference proteome</keyword>
<comment type="similarity">
    <text evidence="1">Belongs to the barstar family.</text>
</comment>
<evidence type="ECO:0000259" key="2">
    <source>
        <dbReference type="Pfam" id="PF01337"/>
    </source>
</evidence>
<dbReference type="Gene3D" id="3.30.370.10">
    <property type="entry name" value="Barstar-like"/>
    <property type="match status" value="1"/>
</dbReference>
<protein>
    <submittedName>
        <fullName evidence="3">Barnase inhibitor</fullName>
    </submittedName>
</protein>
<dbReference type="Pfam" id="PF01337">
    <property type="entry name" value="Barstar"/>
    <property type="match status" value="1"/>
</dbReference>
<dbReference type="EMBL" id="PSZM01000037">
    <property type="protein sequence ID" value="PQL92627.1"/>
    <property type="molecule type" value="Genomic_DNA"/>
</dbReference>